<accession>A0A255GJZ7</accession>
<accession>A0A4R6LP84</accession>
<dbReference type="AlphaFoldDB" id="A0A255GJZ7"/>
<gene>
    <name evidence="1" type="ORF">CGZ94_05375</name>
</gene>
<sequence>MSDLQCPARLLFVAVDGFDRRALLAALGAERVAGLWAATEAEAAELAEALGLGVRVDERLSDPDQLDQLIEDVADLGRGETTVLLGRIGPLEVLVDGDGVRRRPWLIR</sequence>
<dbReference type="EMBL" id="NMVO01000005">
    <property type="protein sequence ID" value="OYO16147.1"/>
    <property type="molecule type" value="Genomic_DNA"/>
</dbReference>
<reference evidence="1 2" key="1">
    <citation type="submission" date="2017-07" db="EMBL/GenBank/DDBJ databases">
        <title>Draft whole genome sequences of clinical Proprionibacteriaceae strains.</title>
        <authorList>
            <person name="Bernier A.-M."/>
            <person name="Bernard K."/>
            <person name="Domingo M.-C."/>
        </authorList>
    </citation>
    <scope>NUCLEOTIDE SEQUENCE [LARGE SCALE GENOMIC DNA]</scope>
    <source>
        <strain evidence="1 2">NML 030167</strain>
    </source>
</reference>
<dbReference type="RefSeq" id="WP_094405014.1">
    <property type="nucleotide sequence ID" value="NZ_NMVO01000005.1"/>
</dbReference>
<organism evidence="1 2">
    <name type="scientific">Enemella evansiae</name>
    <dbReference type="NCBI Taxonomy" id="2016499"/>
    <lineage>
        <taxon>Bacteria</taxon>
        <taxon>Bacillati</taxon>
        <taxon>Actinomycetota</taxon>
        <taxon>Actinomycetes</taxon>
        <taxon>Propionibacteriales</taxon>
        <taxon>Propionibacteriaceae</taxon>
        <taxon>Enemella</taxon>
    </lineage>
</organism>
<proteinExistence type="predicted"/>
<protein>
    <submittedName>
        <fullName evidence="1">Uncharacterized protein</fullName>
    </submittedName>
</protein>
<keyword evidence="2" id="KW-1185">Reference proteome</keyword>
<evidence type="ECO:0000313" key="2">
    <source>
        <dbReference type="Proteomes" id="UP000215896"/>
    </source>
</evidence>
<name>A0A255GJZ7_9ACTN</name>
<dbReference type="Proteomes" id="UP000215896">
    <property type="component" value="Unassembled WGS sequence"/>
</dbReference>
<comment type="caution">
    <text evidence="1">The sequence shown here is derived from an EMBL/GenBank/DDBJ whole genome shotgun (WGS) entry which is preliminary data.</text>
</comment>
<evidence type="ECO:0000313" key="1">
    <source>
        <dbReference type="EMBL" id="OYO16147.1"/>
    </source>
</evidence>